<dbReference type="EMBL" id="CP082237">
    <property type="protein sequence ID" value="QZT34030.1"/>
    <property type="molecule type" value="Genomic_DNA"/>
</dbReference>
<sequence>MNKICQQIEEKRNQLYALMACYQDFQHPRVIETSQNIDRLLNQLYFINKSINNSRFRSGNK</sequence>
<dbReference type="KEGG" id="cthu:HUR95_00900"/>
<dbReference type="SUPFAM" id="SSF140500">
    <property type="entry name" value="BAS1536-like"/>
    <property type="match status" value="1"/>
</dbReference>
<evidence type="ECO:0000313" key="2">
    <source>
        <dbReference type="Proteomes" id="UP000825179"/>
    </source>
</evidence>
<organism evidence="1 2">
    <name type="scientific">Caldalkalibacillus thermarum (strain TA2.A1)</name>
    <dbReference type="NCBI Taxonomy" id="986075"/>
    <lineage>
        <taxon>Bacteria</taxon>
        <taxon>Bacillati</taxon>
        <taxon>Bacillota</taxon>
        <taxon>Bacilli</taxon>
        <taxon>Bacillales</taxon>
        <taxon>Bacillaceae</taxon>
        <taxon>Caldalkalibacillus</taxon>
    </lineage>
</organism>
<name>A0A8X8LBG7_CALTT</name>
<proteinExistence type="predicted"/>
<dbReference type="GO" id="GO:0043937">
    <property type="term" value="P:regulation of sporulation"/>
    <property type="evidence" value="ECO:0007669"/>
    <property type="project" value="InterPro"/>
</dbReference>
<reference evidence="1 2" key="1">
    <citation type="journal article" date="2020" name="Extremophiles">
        <title>Genomic analysis of Caldalkalibacillus thermarum TA2.A1 reveals aerobic alkaliphilic metabolism and evolutionary hallmarks linking alkaliphilic bacteria and plant life.</title>
        <authorList>
            <person name="de Jong S.I."/>
            <person name="van den Broek M.A."/>
            <person name="Merkel A.Y."/>
            <person name="de la Torre Cortes P."/>
            <person name="Kalamorz F."/>
            <person name="Cook G.M."/>
            <person name="van Loosdrecht M.C.M."/>
            <person name="McMillan D.G.G."/>
        </authorList>
    </citation>
    <scope>NUCLEOTIDE SEQUENCE [LARGE SCALE GENOMIC DNA]</scope>
    <source>
        <strain evidence="1 2">TA2.A1</strain>
    </source>
</reference>
<dbReference type="InterPro" id="IPR036638">
    <property type="entry name" value="HLH_DNA-bd_sf"/>
</dbReference>
<dbReference type="Proteomes" id="UP000825179">
    <property type="component" value="Chromosome"/>
</dbReference>
<evidence type="ECO:0000313" key="1">
    <source>
        <dbReference type="EMBL" id="QZT34030.1"/>
    </source>
</evidence>
<keyword evidence="2" id="KW-1185">Reference proteome</keyword>
<dbReference type="RefSeq" id="WP_042685809.1">
    <property type="nucleotide sequence ID" value="NZ_AFCE01000156.1"/>
</dbReference>
<protein>
    <submittedName>
        <fullName evidence="1">Aspartyl-phosphate phosphatase Spo0E family protein</fullName>
    </submittedName>
</protein>
<dbReference type="InterPro" id="IPR018540">
    <property type="entry name" value="Spo0E-like"/>
</dbReference>
<gene>
    <name evidence="1" type="ORF">HUR95_00900</name>
</gene>
<dbReference type="Gene3D" id="4.10.280.10">
    <property type="entry name" value="Helix-loop-helix DNA-binding domain"/>
    <property type="match status" value="1"/>
</dbReference>
<dbReference type="InterPro" id="IPR037208">
    <property type="entry name" value="Spo0E-like_sf"/>
</dbReference>
<accession>A0A8X8LBG7</accession>
<dbReference type="Pfam" id="PF09388">
    <property type="entry name" value="SpoOE-like"/>
    <property type="match status" value="1"/>
</dbReference>
<dbReference type="GO" id="GO:0046983">
    <property type="term" value="F:protein dimerization activity"/>
    <property type="evidence" value="ECO:0007669"/>
    <property type="project" value="InterPro"/>
</dbReference>
<dbReference type="AlphaFoldDB" id="A0A8X8LBG7"/>